<dbReference type="AlphaFoldDB" id="A0A8J5SDD2"/>
<reference evidence="6" key="2">
    <citation type="submission" date="2021-02" db="EMBL/GenBank/DDBJ databases">
        <authorList>
            <person name="Kimball J.A."/>
            <person name="Haas M.W."/>
            <person name="Macchietto M."/>
            <person name="Kono T."/>
            <person name="Duquette J."/>
            <person name="Shao M."/>
        </authorList>
    </citation>
    <scope>NUCLEOTIDE SEQUENCE</scope>
    <source>
        <tissue evidence="6">Fresh leaf tissue</tissue>
    </source>
</reference>
<evidence type="ECO:0000313" key="7">
    <source>
        <dbReference type="Proteomes" id="UP000729402"/>
    </source>
</evidence>
<evidence type="ECO:0000256" key="1">
    <source>
        <dbReference type="ARBA" id="ARBA00022603"/>
    </source>
</evidence>
<reference evidence="6" key="1">
    <citation type="journal article" date="2021" name="bioRxiv">
        <title>Whole Genome Assembly and Annotation of Northern Wild Rice, Zizania palustris L., Supports a Whole Genome Duplication in the Zizania Genus.</title>
        <authorList>
            <person name="Haas M."/>
            <person name="Kono T."/>
            <person name="Macchietto M."/>
            <person name="Millas R."/>
            <person name="McGilp L."/>
            <person name="Shao M."/>
            <person name="Duquette J."/>
            <person name="Hirsch C.N."/>
            <person name="Kimball J."/>
        </authorList>
    </citation>
    <scope>NUCLEOTIDE SEQUENCE</scope>
    <source>
        <tissue evidence="6">Fresh leaf tissue</tissue>
    </source>
</reference>
<gene>
    <name evidence="6" type="ORF">GUJ93_ZPchr0002g23981</name>
</gene>
<dbReference type="PROSITE" id="PS51685">
    <property type="entry name" value="SAM_MT_ERG6_SMT"/>
    <property type="match status" value="1"/>
</dbReference>
<feature type="domain" description="SAM-dependent methyltransferase Erg6/SMT-type" evidence="5">
    <location>
        <begin position="145"/>
        <end position="217"/>
    </location>
</feature>
<evidence type="ECO:0000256" key="2">
    <source>
        <dbReference type="ARBA" id="ARBA00022679"/>
    </source>
</evidence>
<dbReference type="InterPro" id="IPR030384">
    <property type="entry name" value="MeTrfase_SMT"/>
</dbReference>
<evidence type="ECO:0000259" key="5">
    <source>
        <dbReference type="PROSITE" id="PS51685"/>
    </source>
</evidence>
<dbReference type="InterPro" id="IPR050447">
    <property type="entry name" value="Erg6_SMT_methyltransf"/>
</dbReference>
<dbReference type="PANTHER" id="PTHR44068">
    <property type="entry name" value="ZGC:194242"/>
    <property type="match status" value="1"/>
</dbReference>
<organism evidence="6 7">
    <name type="scientific">Zizania palustris</name>
    <name type="common">Northern wild rice</name>
    <dbReference type="NCBI Taxonomy" id="103762"/>
    <lineage>
        <taxon>Eukaryota</taxon>
        <taxon>Viridiplantae</taxon>
        <taxon>Streptophyta</taxon>
        <taxon>Embryophyta</taxon>
        <taxon>Tracheophyta</taxon>
        <taxon>Spermatophyta</taxon>
        <taxon>Magnoliopsida</taxon>
        <taxon>Liliopsida</taxon>
        <taxon>Poales</taxon>
        <taxon>Poaceae</taxon>
        <taxon>BOP clade</taxon>
        <taxon>Oryzoideae</taxon>
        <taxon>Oryzeae</taxon>
        <taxon>Zizaniinae</taxon>
        <taxon>Zizania</taxon>
    </lineage>
</organism>
<keyword evidence="1 4" id="KW-0489">Methyltransferase</keyword>
<dbReference type="Proteomes" id="UP000729402">
    <property type="component" value="Unassembled WGS sequence"/>
</dbReference>
<keyword evidence="3 4" id="KW-0949">S-adenosyl-L-methionine</keyword>
<keyword evidence="7" id="KW-1185">Reference proteome</keyword>
<proteinExistence type="inferred from homology"/>
<dbReference type="GO" id="GO:0032259">
    <property type="term" value="P:methylation"/>
    <property type="evidence" value="ECO:0007669"/>
    <property type="project" value="UniProtKB-KW"/>
</dbReference>
<dbReference type="EMBL" id="JAAALK010000287">
    <property type="protein sequence ID" value="KAG8060877.1"/>
    <property type="molecule type" value="Genomic_DNA"/>
</dbReference>
<dbReference type="OrthoDB" id="1801006at2759"/>
<sequence>MPPPLGRRRIATWFLSWRSCSTFMMISTLQRMRKPVKKLPRFMGLRAAMITNCPLVSSFTVNLGFHVFRTEDFITQSGSSIAQSLSPLGFKEGNVQEASEFDLVFLHERRKLENPTTLTWLINTMILPLASMSMVGVNFSTLLTITGLNNNEYQITRGKELNRLARVSAICDFVKEDFMEMLFSNNTFDAIYAIEATCHAPYLVGCYKEIYHVLKLG</sequence>
<keyword evidence="2 4" id="KW-0808">Transferase</keyword>
<evidence type="ECO:0000256" key="4">
    <source>
        <dbReference type="PROSITE-ProRule" id="PRU01022"/>
    </source>
</evidence>
<evidence type="ECO:0000313" key="6">
    <source>
        <dbReference type="EMBL" id="KAG8060877.1"/>
    </source>
</evidence>
<dbReference type="InterPro" id="IPR013216">
    <property type="entry name" value="Methyltransf_11"/>
</dbReference>
<name>A0A8J5SDD2_ZIZPA</name>
<accession>A0A8J5SDD2</accession>
<dbReference type="PANTHER" id="PTHR44068:SF1">
    <property type="entry name" value="HYPOTHETICAL LOC100005854"/>
    <property type="match status" value="1"/>
</dbReference>
<evidence type="ECO:0000256" key="3">
    <source>
        <dbReference type="ARBA" id="ARBA00022691"/>
    </source>
</evidence>
<comment type="similarity">
    <text evidence="4">Belongs to the class I-like SAM-binding methyltransferase superfamily. Erg6/SMT family.</text>
</comment>
<comment type="caution">
    <text evidence="6">The sequence shown here is derived from an EMBL/GenBank/DDBJ whole genome shotgun (WGS) entry which is preliminary data.</text>
</comment>
<dbReference type="GO" id="GO:0003838">
    <property type="term" value="F:sterol 24-C-methyltransferase activity"/>
    <property type="evidence" value="ECO:0007669"/>
    <property type="project" value="TreeGrafter"/>
</dbReference>
<dbReference type="GO" id="GO:0016126">
    <property type="term" value="P:sterol biosynthetic process"/>
    <property type="evidence" value="ECO:0007669"/>
    <property type="project" value="TreeGrafter"/>
</dbReference>
<dbReference type="Pfam" id="PF08241">
    <property type="entry name" value="Methyltransf_11"/>
    <property type="match status" value="1"/>
</dbReference>
<protein>
    <recommendedName>
        <fullName evidence="5">SAM-dependent methyltransferase Erg6/SMT-type domain-containing protein</fullName>
    </recommendedName>
</protein>
<dbReference type="GO" id="GO:0005783">
    <property type="term" value="C:endoplasmic reticulum"/>
    <property type="evidence" value="ECO:0007669"/>
    <property type="project" value="TreeGrafter"/>
</dbReference>